<organism evidence="2 3">
    <name type="scientific">Ureibacillus xyleni</name>
    <dbReference type="NCBI Taxonomy" id="614648"/>
    <lineage>
        <taxon>Bacteria</taxon>
        <taxon>Bacillati</taxon>
        <taxon>Bacillota</taxon>
        <taxon>Bacilli</taxon>
        <taxon>Bacillales</taxon>
        <taxon>Caryophanaceae</taxon>
        <taxon>Ureibacillus</taxon>
    </lineage>
</organism>
<feature type="transmembrane region" description="Helical" evidence="1">
    <location>
        <begin position="136"/>
        <end position="159"/>
    </location>
</feature>
<feature type="transmembrane region" description="Helical" evidence="1">
    <location>
        <begin position="32"/>
        <end position="50"/>
    </location>
</feature>
<proteinExistence type="predicted"/>
<sequence>MIGTITNTIAIIIGSALGSILKKGIKEEYQSALFTAMGFAAVALGINAVVQNMPNSIYPVLFIVSLAVGGLVGTVIDVDAKFNNLVNRFSKSNLSKGLSTAILLFCIGTLSILGPVESALNNNHTYLFTNATLDLVTSMALAATYGFGIAFAAVVLFIWQTSIYLSAQYIEPFLTNALMTEVSIVGGILILSSGLSILGIKDSKSLNMLPALFVPVLWFVGLALFT</sequence>
<evidence type="ECO:0008006" key="4">
    <source>
        <dbReference type="Google" id="ProtNLM"/>
    </source>
</evidence>
<keyword evidence="1" id="KW-0812">Transmembrane</keyword>
<evidence type="ECO:0000313" key="2">
    <source>
        <dbReference type="EMBL" id="SOC11450.1"/>
    </source>
</evidence>
<reference evidence="3" key="1">
    <citation type="submission" date="2017-08" db="EMBL/GenBank/DDBJ databases">
        <authorList>
            <person name="Varghese N."/>
            <person name="Submissions S."/>
        </authorList>
    </citation>
    <scope>NUCLEOTIDE SEQUENCE [LARGE SCALE GENOMIC DNA]</scope>
    <source>
        <strain evidence="3">JC22</strain>
    </source>
</reference>
<keyword evidence="3" id="KW-1185">Reference proteome</keyword>
<feature type="transmembrane region" description="Helical" evidence="1">
    <location>
        <begin position="206"/>
        <end position="225"/>
    </location>
</feature>
<feature type="transmembrane region" description="Helical" evidence="1">
    <location>
        <begin position="56"/>
        <end position="76"/>
    </location>
</feature>
<dbReference type="Proteomes" id="UP000219636">
    <property type="component" value="Unassembled WGS sequence"/>
</dbReference>
<dbReference type="OrthoDB" id="9797976at2"/>
<dbReference type="PANTHER" id="PTHR36111:SF2">
    <property type="entry name" value="INNER MEMBRANE PROTEIN"/>
    <property type="match status" value="1"/>
</dbReference>
<keyword evidence="1" id="KW-0472">Membrane</keyword>
<feature type="transmembrane region" description="Helical" evidence="1">
    <location>
        <begin position="180"/>
        <end position="200"/>
    </location>
</feature>
<dbReference type="EMBL" id="OBMQ01000006">
    <property type="protein sequence ID" value="SOC11450.1"/>
    <property type="molecule type" value="Genomic_DNA"/>
</dbReference>
<dbReference type="RefSeq" id="WP_097073656.1">
    <property type="nucleotide sequence ID" value="NZ_OBMQ01000006.1"/>
</dbReference>
<feature type="transmembrane region" description="Helical" evidence="1">
    <location>
        <begin position="97"/>
        <end position="116"/>
    </location>
</feature>
<protein>
    <recommendedName>
        <fullName evidence="4">Membrane protein YdfK</fullName>
    </recommendedName>
</protein>
<accession>A0A285SSM4</accession>
<keyword evidence="1" id="KW-1133">Transmembrane helix</keyword>
<dbReference type="PANTHER" id="PTHR36111">
    <property type="entry name" value="INNER MEMBRANE PROTEIN-RELATED"/>
    <property type="match status" value="1"/>
</dbReference>
<dbReference type="Pfam" id="PF04474">
    <property type="entry name" value="DUF554"/>
    <property type="match status" value="1"/>
</dbReference>
<evidence type="ECO:0000313" key="3">
    <source>
        <dbReference type="Proteomes" id="UP000219636"/>
    </source>
</evidence>
<dbReference type="AlphaFoldDB" id="A0A285SSM4"/>
<evidence type="ECO:0000256" key="1">
    <source>
        <dbReference type="SAM" id="Phobius"/>
    </source>
</evidence>
<name>A0A285SSM4_9BACL</name>
<gene>
    <name evidence="2" type="ORF">SAMN05880501_106160</name>
</gene>
<dbReference type="InterPro" id="IPR007563">
    <property type="entry name" value="DUF554"/>
</dbReference>